<dbReference type="CDD" id="cd15035">
    <property type="entry name" value="7tmF_FZD5_FZD8-like"/>
    <property type="match status" value="1"/>
</dbReference>
<dbReference type="WBParaSite" id="DME_0000012601-mRNA-1">
    <property type="protein sequence ID" value="DME_0000012601-mRNA-1"/>
    <property type="gene ID" value="DME_0000012601"/>
</dbReference>
<evidence type="ECO:0000256" key="9">
    <source>
        <dbReference type="ARBA" id="ARBA00023136"/>
    </source>
</evidence>
<dbReference type="GO" id="GO:0042813">
    <property type="term" value="F:Wnt receptor activity"/>
    <property type="evidence" value="ECO:0007669"/>
    <property type="project" value="TreeGrafter"/>
</dbReference>
<keyword evidence="3" id="KW-0217">Developmental protein</keyword>
<dbReference type="Pfam" id="PF01534">
    <property type="entry name" value="Frizzled"/>
    <property type="match status" value="1"/>
</dbReference>
<evidence type="ECO:0000256" key="10">
    <source>
        <dbReference type="ARBA" id="ARBA00023157"/>
    </source>
</evidence>
<feature type="transmembrane region" description="Helical" evidence="14">
    <location>
        <begin position="307"/>
        <end position="335"/>
    </location>
</feature>
<evidence type="ECO:0000256" key="1">
    <source>
        <dbReference type="ARBA" id="ARBA00004651"/>
    </source>
</evidence>
<dbReference type="PANTHER" id="PTHR11309:SF126">
    <property type="entry name" value="FRIZZLED-2"/>
    <property type="match status" value="1"/>
</dbReference>
<dbReference type="SMART" id="SM01330">
    <property type="entry name" value="Frizzled"/>
    <property type="match status" value="1"/>
</dbReference>
<dbReference type="Proteomes" id="UP000274756">
    <property type="component" value="Unassembled WGS sequence"/>
</dbReference>
<dbReference type="GO" id="GO:0035567">
    <property type="term" value="P:non-canonical Wnt signaling pathway"/>
    <property type="evidence" value="ECO:0007669"/>
    <property type="project" value="TreeGrafter"/>
</dbReference>
<organism evidence="19 21">
    <name type="scientific">Dracunculus medinensis</name>
    <name type="common">Guinea worm</name>
    <dbReference type="NCBI Taxonomy" id="318479"/>
    <lineage>
        <taxon>Eukaryota</taxon>
        <taxon>Metazoa</taxon>
        <taxon>Ecdysozoa</taxon>
        <taxon>Nematoda</taxon>
        <taxon>Chromadorea</taxon>
        <taxon>Rhabditida</taxon>
        <taxon>Spirurina</taxon>
        <taxon>Dracunculoidea</taxon>
        <taxon>Dracunculidae</taxon>
        <taxon>Dracunculus</taxon>
    </lineage>
</organism>
<evidence type="ECO:0000256" key="15">
    <source>
        <dbReference type="SAM" id="SignalP"/>
    </source>
</evidence>
<comment type="subcellular location">
    <subcellularLocation>
        <location evidence="1">Cell membrane</location>
        <topology evidence="1">Multi-pass membrane protein</topology>
    </subcellularLocation>
</comment>
<evidence type="ECO:0000313" key="20">
    <source>
        <dbReference type="Proteomes" id="UP000274756"/>
    </source>
</evidence>
<evidence type="ECO:0000313" key="18">
    <source>
        <dbReference type="EMBL" id="VDN54513.1"/>
    </source>
</evidence>
<evidence type="ECO:0000313" key="21">
    <source>
        <dbReference type="WBParaSite" id="DME_0000012601-mRNA-1"/>
    </source>
</evidence>
<protein>
    <submittedName>
        <fullName evidence="21">Frizzled-4</fullName>
    </submittedName>
</protein>
<feature type="transmembrane region" description="Helical" evidence="14">
    <location>
        <begin position="483"/>
        <end position="505"/>
    </location>
</feature>
<keyword evidence="20" id="KW-1185">Reference proteome</keyword>
<dbReference type="InterPro" id="IPR036790">
    <property type="entry name" value="Frizzled_dom_sf"/>
</dbReference>
<feature type="transmembrane region" description="Helical" evidence="14">
    <location>
        <begin position="347"/>
        <end position="371"/>
    </location>
</feature>
<dbReference type="PANTHER" id="PTHR11309">
    <property type="entry name" value="FRIZZLED"/>
    <property type="match status" value="1"/>
</dbReference>
<proteinExistence type="inferred from homology"/>
<reference evidence="18 20" key="2">
    <citation type="submission" date="2018-11" db="EMBL/GenBank/DDBJ databases">
        <authorList>
            <consortium name="Pathogen Informatics"/>
        </authorList>
    </citation>
    <scope>NUCLEOTIDE SEQUENCE [LARGE SCALE GENOMIC DNA]</scope>
</reference>
<dbReference type="OrthoDB" id="10053709at2759"/>
<feature type="signal peptide" evidence="15">
    <location>
        <begin position="1"/>
        <end position="17"/>
    </location>
</feature>
<dbReference type="InterPro" id="IPR020067">
    <property type="entry name" value="Frizzled_dom"/>
</dbReference>
<dbReference type="Gene3D" id="1.10.2000.10">
    <property type="entry name" value="Frizzled cysteine-rich domain"/>
    <property type="match status" value="1"/>
</dbReference>
<keyword evidence="4" id="KW-1003">Cell membrane</keyword>
<keyword evidence="7 15" id="KW-0732">Signal</keyword>
<feature type="disulfide bond" evidence="13">
    <location>
        <begin position="66"/>
        <end position="104"/>
    </location>
</feature>
<dbReference type="PROSITE" id="PS50038">
    <property type="entry name" value="FZ"/>
    <property type="match status" value="1"/>
</dbReference>
<dbReference type="PRINTS" id="PR00489">
    <property type="entry name" value="FRIZZLED"/>
</dbReference>
<dbReference type="STRING" id="318479.A0A0N4U0P0"/>
<dbReference type="Proteomes" id="UP000038040">
    <property type="component" value="Unplaced"/>
</dbReference>
<reference evidence="21" key="1">
    <citation type="submission" date="2017-02" db="UniProtKB">
        <authorList>
            <consortium name="WormBaseParasite"/>
        </authorList>
    </citation>
    <scope>IDENTIFICATION</scope>
</reference>
<feature type="disulfide bond" evidence="13">
    <location>
        <begin position="21"/>
        <end position="82"/>
    </location>
</feature>
<dbReference type="FunFam" id="1.10.2000.10:FF:000016">
    <property type="entry name" value="Frizzled"/>
    <property type="match status" value="1"/>
</dbReference>
<evidence type="ECO:0000256" key="5">
    <source>
        <dbReference type="ARBA" id="ARBA00022687"/>
    </source>
</evidence>
<evidence type="ECO:0000256" key="12">
    <source>
        <dbReference type="ARBA" id="ARBA00023180"/>
    </source>
</evidence>
<dbReference type="SUPFAM" id="SSF63501">
    <property type="entry name" value="Frizzled cysteine-rich domain"/>
    <property type="match status" value="1"/>
</dbReference>
<feature type="disulfide bond" evidence="13">
    <location>
        <begin position="97"/>
        <end position="121"/>
    </location>
</feature>
<dbReference type="GO" id="GO:0097475">
    <property type="term" value="P:motor neuron migration"/>
    <property type="evidence" value="ECO:0007669"/>
    <property type="project" value="UniProtKB-ARBA"/>
</dbReference>
<sequence length="569" mass="65260">MDLWFFIFLTLIPSSNGFQNCEQITIPLCKGIGYNMTRYPNSYGHEKQEEAGLEVHQFYPLVEVGCYKHLKFFLCAMYTPICQHNYEKMVMPCMEVCLEAKKRCSPLMHQYGFKWPLALNCEQLPRMSEQQITGNICAAPPDTPDPAVFDDLVNLLPHPNHRDSTPVIGIDTKEHCKCRCIRPFLQIADSRSYVANVSGCSYPCHKRCFGKLIQFSLKLFFNMVNFTAIWDIPMSGTCFLLSAFTVLTFLIETDRFQYPERPIFLLAFCQMMVSLGFMIRVVYGHEYVACDSRMVRHSDQQINSCQLVFLLIYFFGMAGSVWWVILSLTWVLAAANKWSSEAIASCANYFHFAAWILPAIQTVAVIVFGAVDGDSMSGICYVGNTNIDHLRIFVFLPLLIYFVAGVCFLCIGFFNLWRIRSLMQKHHPGGNNTSKMTQLMSKIGIFSVLYIVPAVFVLMILIYEQQYRPQWERSQLCNSETFIFLTLIKSASMLVIGWTSGVWIISKKTLQSWKRTLCCLKSSNSIHKYEPTDIIYARSDCIAPHMYNKALRHCQNYAISAVPEKYNPN</sequence>
<evidence type="ECO:0000256" key="3">
    <source>
        <dbReference type="ARBA" id="ARBA00022473"/>
    </source>
</evidence>
<dbReference type="InterPro" id="IPR015526">
    <property type="entry name" value="Frizzled/SFRP"/>
</dbReference>
<comment type="similarity">
    <text evidence="2">Belongs to the G-protein coupled receptor Fz/Smo family.</text>
</comment>
<dbReference type="InterPro" id="IPR000539">
    <property type="entry name" value="Frizzled/Smoothened_7TM"/>
</dbReference>
<evidence type="ECO:0000256" key="14">
    <source>
        <dbReference type="SAM" id="Phobius"/>
    </source>
</evidence>
<gene>
    <name evidence="18" type="ORF">DME_LOCUS4486</name>
</gene>
<dbReference type="PROSITE" id="PS50261">
    <property type="entry name" value="G_PROTEIN_RECEP_F2_4"/>
    <property type="match status" value="1"/>
</dbReference>
<dbReference type="GO" id="GO:0017147">
    <property type="term" value="F:Wnt-protein binding"/>
    <property type="evidence" value="ECO:0007669"/>
    <property type="project" value="TreeGrafter"/>
</dbReference>
<accession>A0A0N4U0P0</accession>
<dbReference type="Gene3D" id="1.20.1070.10">
    <property type="entry name" value="Rhodopsin 7-helix transmembrane proteins"/>
    <property type="match status" value="1"/>
</dbReference>
<keyword evidence="9 14" id="KW-0472">Membrane</keyword>
<dbReference type="Pfam" id="PF01392">
    <property type="entry name" value="Fz"/>
    <property type="match status" value="1"/>
</dbReference>
<keyword evidence="11" id="KW-0675">Receptor</keyword>
<dbReference type="GO" id="GO:1905485">
    <property type="term" value="P:positive regulation of motor neuron migration"/>
    <property type="evidence" value="ECO:0007669"/>
    <property type="project" value="UniProtKB-ARBA"/>
</dbReference>
<feature type="transmembrane region" description="Helical" evidence="14">
    <location>
        <begin position="443"/>
        <end position="463"/>
    </location>
</feature>
<evidence type="ECO:0000259" key="16">
    <source>
        <dbReference type="PROSITE" id="PS50038"/>
    </source>
</evidence>
<feature type="transmembrane region" description="Helical" evidence="14">
    <location>
        <begin position="263"/>
        <end position="283"/>
    </location>
</feature>
<comment type="caution">
    <text evidence="13">Lacks conserved residue(s) required for the propagation of feature annotation.</text>
</comment>
<dbReference type="GO" id="GO:1904937">
    <property type="term" value="P:sensory neuron migration"/>
    <property type="evidence" value="ECO:0007669"/>
    <property type="project" value="UniProtKB-ARBA"/>
</dbReference>
<evidence type="ECO:0000259" key="17">
    <source>
        <dbReference type="PROSITE" id="PS50261"/>
    </source>
</evidence>
<feature type="domain" description="G-protein coupled receptors family 2 profile 2" evidence="17">
    <location>
        <begin position="224"/>
        <end position="512"/>
    </location>
</feature>
<feature type="transmembrane region" description="Helical" evidence="14">
    <location>
        <begin position="391"/>
        <end position="417"/>
    </location>
</feature>
<evidence type="ECO:0000256" key="2">
    <source>
        <dbReference type="ARBA" id="ARBA00008077"/>
    </source>
</evidence>
<feature type="chain" id="PRO_5041040937" evidence="15">
    <location>
        <begin position="18"/>
        <end position="569"/>
    </location>
</feature>
<dbReference type="EMBL" id="UYYG01001150">
    <property type="protein sequence ID" value="VDN54513.1"/>
    <property type="molecule type" value="Genomic_DNA"/>
</dbReference>
<keyword evidence="6 14" id="KW-0812">Transmembrane</keyword>
<evidence type="ECO:0000256" key="7">
    <source>
        <dbReference type="ARBA" id="ARBA00022729"/>
    </source>
</evidence>
<feature type="domain" description="FZ" evidence="16">
    <location>
        <begin position="21"/>
        <end position="140"/>
    </location>
</feature>
<evidence type="ECO:0000256" key="13">
    <source>
        <dbReference type="PROSITE-ProRule" id="PRU00090"/>
    </source>
</evidence>
<keyword evidence="12" id="KW-0325">Glycoprotein</keyword>
<evidence type="ECO:0000256" key="6">
    <source>
        <dbReference type="ARBA" id="ARBA00022692"/>
    </source>
</evidence>
<feature type="disulfide bond" evidence="13">
    <location>
        <begin position="29"/>
        <end position="75"/>
    </location>
</feature>
<evidence type="ECO:0000256" key="4">
    <source>
        <dbReference type="ARBA" id="ARBA00022475"/>
    </source>
</evidence>
<name>A0A0N4U0P0_DRAME</name>
<dbReference type="InterPro" id="IPR017981">
    <property type="entry name" value="GPCR_2-like_7TM"/>
</dbReference>
<dbReference type="GO" id="GO:0097402">
    <property type="term" value="P:neuroblast migration"/>
    <property type="evidence" value="ECO:0007669"/>
    <property type="project" value="UniProtKB-ARBA"/>
</dbReference>
<dbReference type="GO" id="GO:0060070">
    <property type="term" value="P:canonical Wnt signaling pathway"/>
    <property type="evidence" value="ECO:0007669"/>
    <property type="project" value="TreeGrafter"/>
</dbReference>
<keyword evidence="8 14" id="KW-1133">Transmembrane helix</keyword>
<dbReference type="SMART" id="SM00063">
    <property type="entry name" value="FRI"/>
    <property type="match status" value="1"/>
</dbReference>
<dbReference type="AlphaFoldDB" id="A0A0N4U0P0"/>
<keyword evidence="10 13" id="KW-1015">Disulfide bond</keyword>
<feature type="transmembrane region" description="Helical" evidence="14">
    <location>
        <begin position="228"/>
        <end position="251"/>
    </location>
</feature>
<evidence type="ECO:0000256" key="11">
    <source>
        <dbReference type="ARBA" id="ARBA00023170"/>
    </source>
</evidence>
<evidence type="ECO:0000313" key="19">
    <source>
        <dbReference type="Proteomes" id="UP000038040"/>
    </source>
</evidence>
<dbReference type="GO" id="GO:0005886">
    <property type="term" value="C:plasma membrane"/>
    <property type="evidence" value="ECO:0007669"/>
    <property type="project" value="UniProtKB-SubCell"/>
</dbReference>
<keyword evidence="5" id="KW-0879">Wnt signaling pathway</keyword>
<evidence type="ECO:0000256" key="8">
    <source>
        <dbReference type="ARBA" id="ARBA00022989"/>
    </source>
</evidence>